<dbReference type="Gene3D" id="3.40.50.360">
    <property type="match status" value="1"/>
</dbReference>
<proteinExistence type="predicted"/>
<comment type="caution">
    <text evidence="4">The sequence shown here is derived from an EMBL/GenBank/DDBJ whole genome shotgun (WGS) entry which is preliminary data.</text>
</comment>
<evidence type="ECO:0000313" key="4">
    <source>
        <dbReference type="EMBL" id="MBE8716899.1"/>
    </source>
</evidence>
<name>A0A928V6C2_9GAMM</name>
<evidence type="ECO:0000313" key="5">
    <source>
        <dbReference type="Proteomes" id="UP000652567"/>
    </source>
</evidence>
<dbReference type="AlphaFoldDB" id="A0A928V6C2"/>
<evidence type="ECO:0000259" key="3">
    <source>
        <dbReference type="Pfam" id="PF03358"/>
    </source>
</evidence>
<protein>
    <submittedName>
        <fullName evidence="4">NAD(P)H-dependent oxidoreductase</fullName>
    </submittedName>
</protein>
<evidence type="ECO:0000256" key="1">
    <source>
        <dbReference type="ARBA" id="ARBA00001917"/>
    </source>
</evidence>
<dbReference type="InterPro" id="IPR029039">
    <property type="entry name" value="Flavoprotein-like_sf"/>
</dbReference>
<organism evidence="4 5">
    <name type="scientific">Cellvibrio polysaccharolyticus</name>
    <dbReference type="NCBI Taxonomy" id="2082724"/>
    <lineage>
        <taxon>Bacteria</taxon>
        <taxon>Pseudomonadati</taxon>
        <taxon>Pseudomonadota</taxon>
        <taxon>Gammaproteobacteria</taxon>
        <taxon>Cellvibrionales</taxon>
        <taxon>Cellvibrionaceae</taxon>
        <taxon>Cellvibrio</taxon>
    </lineage>
</organism>
<dbReference type="Proteomes" id="UP000652567">
    <property type="component" value="Unassembled WGS sequence"/>
</dbReference>
<dbReference type="PANTHER" id="PTHR30543:SF21">
    <property type="entry name" value="NAD(P)H-DEPENDENT FMN REDUCTASE LOT6"/>
    <property type="match status" value="1"/>
</dbReference>
<comment type="cofactor">
    <cofactor evidence="1">
        <name>FMN</name>
        <dbReference type="ChEBI" id="CHEBI:58210"/>
    </cofactor>
</comment>
<dbReference type="InterPro" id="IPR005025">
    <property type="entry name" value="FMN_Rdtase-like_dom"/>
</dbReference>
<dbReference type="Pfam" id="PF03358">
    <property type="entry name" value="FMN_red"/>
    <property type="match status" value="1"/>
</dbReference>
<keyword evidence="2" id="KW-0288">FMN</keyword>
<evidence type="ECO:0000256" key="2">
    <source>
        <dbReference type="ARBA" id="ARBA00022643"/>
    </source>
</evidence>
<sequence length="183" mass="19529">MKIVAISGSLRKASLNSALLEAAKAYFPADAEVTIYPIDDLPLYNQDLDGDTKPEAVVRLKNAVTEADALLIATPEYNYSIPGGLKNAIDWASRPGFQSPLAHKPVAVMSASMSLVGGARVQAQLKQVLLGVLSEVYNAPEFLVPAAHQAFSESGELTDAEVARKLERFIGDFARSVAARSTV</sequence>
<dbReference type="InterPro" id="IPR050712">
    <property type="entry name" value="NAD(P)H-dep_reductase"/>
</dbReference>
<dbReference type="SUPFAM" id="SSF52218">
    <property type="entry name" value="Flavoproteins"/>
    <property type="match status" value="1"/>
</dbReference>
<reference evidence="4" key="1">
    <citation type="submission" date="2018-07" db="EMBL/GenBank/DDBJ databases">
        <title>Genome assembly of strain Ka43.</title>
        <authorList>
            <person name="Kukolya J."/>
            <person name="Nagy I."/>
            <person name="Horvath B."/>
            <person name="Toth A."/>
        </authorList>
    </citation>
    <scope>NUCLEOTIDE SEQUENCE</scope>
    <source>
        <strain evidence="4">KB43</strain>
    </source>
</reference>
<dbReference type="GO" id="GO:0005829">
    <property type="term" value="C:cytosol"/>
    <property type="evidence" value="ECO:0007669"/>
    <property type="project" value="TreeGrafter"/>
</dbReference>
<keyword evidence="2" id="KW-0285">Flavoprotein</keyword>
<gene>
    <name evidence="4" type="ORF">C4F51_06810</name>
</gene>
<feature type="domain" description="NADPH-dependent FMN reductase-like" evidence="3">
    <location>
        <begin position="1"/>
        <end position="148"/>
    </location>
</feature>
<dbReference type="PANTHER" id="PTHR30543">
    <property type="entry name" value="CHROMATE REDUCTASE"/>
    <property type="match status" value="1"/>
</dbReference>
<dbReference type="GO" id="GO:0010181">
    <property type="term" value="F:FMN binding"/>
    <property type="evidence" value="ECO:0007669"/>
    <property type="project" value="TreeGrafter"/>
</dbReference>
<keyword evidence="5" id="KW-1185">Reference proteome</keyword>
<dbReference type="EMBL" id="PRDL01000001">
    <property type="protein sequence ID" value="MBE8716899.1"/>
    <property type="molecule type" value="Genomic_DNA"/>
</dbReference>
<dbReference type="GO" id="GO:0016491">
    <property type="term" value="F:oxidoreductase activity"/>
    <property type="evidence" value="ECO:0007669"/>
    <property type="project" value="InterPro"/>
</dbReference>
<dbReference type="RefSeq" id="WP_193908329.1">
    <property type="nucleotide sequence ID" value="NZ_PRDL01000001.1"/>
</dbReference>
<accession>A0A928V6C2</accession>